<evidence type="ECO:0000313" key="2">
    <source>
        <dbReference type="Proteomes" id="UP000184170"/>
    </source>
</evidence>
<name>A0A1M4UGX2_9GAMM</name>
<organism evidence="1 2">
    <name type="scientific">Microbulbifer donghaiensis</name>
    <dbReference type="NCBI Taxonomy" id="494016"/>
    <lineage>
        <taxon>Bacteria</taxon>
        <taxon>Pseudomonadati</taxon>
        <taxon>Pseudomonadota</taxon>
        <taxon>Gammaproteobacteria</taxon>
        <taxon>Cellvibrionales</taxon>
        <taxon>Microbulbiferaceae</taxon>
        <taxon>Microbulbifer</taxon>
    </lineage>
</organism>
<proteinExistence type="predicted"/>
<dbReference type="RefSeq" id="WP_143186837.1">
    <property type="nucleotide sequence ID" value="NZ_FQVA01000001.1"/>
</dbReference>
<accession>A0A1M4UGX2</accession>
<reference evidence="2" key="1">
    <citation type="submission" date="2016-11" db="EMBL/GenBank/DDBJ databases">
        <authorList>
            <person name="Varghese N."/>
            <person name="Submissions S."/>
        </authorList>
    </citation>
    <scope>NUCLEOTIDE SEQUENCE [LARGE SCALE GENOMIC DNA]</scope>
    <source>
        <strain evidence="2">CGMCC 1.7063</strain>
    </source>
</reference>
<keyword evidence="2" id="KW-1185">Reference proteome</keyword>
<dbReference type="Proteomes" id="UP000184170">
    <property type="component" value="Unassembled WGS sequence"/>
</dbReference>
<gene>
    <name evidence="1" type="ORF">SAMN04487965_0155</name>
</gene>
<dbReference type="EMBL" id="FQVA01000001">
    <property type="protein sequence ID" value="SHE55888.1"/>
    <property type="molecule type" value="Genomic_DNA"/>
</dbReference>
<sequence>MKVGLVYIICFDGSDDTETRNARDGLIQKYKSKGLTGDNIVSVFIEQRTIYYQFILKNKGHKLSNSGIVTAAAKANLSEYANGVGDEPFTKLRAVHPVSIVGNGVGIYFLFHGTAGNADISANVTGYITSLLAQKHPGGLLRKINFVVCCFANNQAGRQRTSELLGKFANSVCQKVPATDRPKLAGYMGGVYVARDGKKYSDSSLSQPLKGQQGSKIIYVLDSKNQYERRVYSDNSGLWSDPVVTTVPGGHNVVTENDTV</sequence>
<evidence type="ECO:0000313" key="1">
    <source>
        <dbReference type="EMBL" id="SHE55888.1"/>
    </source>
</evidence>
<dbReference type="AlphaFoldDB" id="A0A1M4UGX2"/>
<protein>
    <submittedName>
        <fullName evidence="1">Uncharacterized protein</fullName>
    </submittedName>
</protein>